<dbReference type="InParanoid" id="A0A3Q3FGX3"/>
<dbReference type="PANTHER" id="PTHR23090:SF9">
    <property type="entry name" value="GLUTAMINE-DEPENDENT NAD(+) SYNTHETASE"/>
    <property type="match status" value="1"/>
</dbReference>
<sequence>MGRKVTLATCSLNQWALDFEGNSERILKSIELAKAQGAKYRLGPELEICGYGCADHFYESDTLLHCFQVLKKLLESPITQDIICDVGMWVSPSNSETN</sequence>
<dbReference type="PANTHER" id="PTHR23090">
    <property type="entry name" value="NH 3 /GLUTAMINE-DEPENDENT NAD + SYNTHETASE"/>
    <property type="match status" value="1"/>
</dbReference>
<feature type="domain" description="CN hydrolase" evidence="6">
    <location>
        <begin position="5"/>
        <end position="98"/>
    </location>
</feature>
<organism evidence="7 8">
    <name type="scientific">Labrus bergylta</name>
    <name type="common">ballan wrasse</name>
    <dbReference type="NCBI Taxonomy" id="56723"/>
    <lineage>
        <taxon>Eukaryota</taxon>
        <taxon>Metazoa</taxon>
        <taxon>Chordata</taxon>
        <taxon>Craniata</taxon>
        <taxon>Vertebrata</taxon>
        <taxon>Euteleostomi</taxon>
        <taxon>Actinopterygii</taxon>
        <taxon>Neopterygii</taxon>
        <taxon>Teleostei</taxon>
        <taxon>Neoteleostei</taxon>
        <taxon>Acanthomorphata</taxon>
        <taxon>Eupercaria</taxon>
        <taxon>Labriformes</taxon>
        <taxon>Labridae</taxon>
        <taxon>Labrus</taxon>
    </lineage>
</organism>
<dbReference type="GO" id="GO:0004359">
    <property type="term" value="F:glutaminase activity"/>
    <property type="evidence" value="ECO:0007669"/>
    <property type="project" value="InterPro"/>
</dbReference>
<keyword evidence="3" id="KW-0436">Ligase</keyword>
<dbReference type="GO" id="GO:0005737">
    <property type="term" value="C:cytoplasm"/>
    <property type="evidence" value="ECO:0007669"/>
    <property type="project" value="InterPro"/>
</dbReference>
<dbReference type="AlphaFoldDB" id="A0A3Q3FGX3"/>
<evidence type="ECO:0000256" key="5">
    <source>
        <dbReference type="ARBA" id="ARBA00031075"/>
    </source>
</evidence>
<keyword evidence="8" id="KW-1185">Reference proteome</keyword>
<evidence type="ECO:0000256" key="3">
    <source>
        <dbReference type="ARBA" id="ARBA00022598"/>
    </source>
</evidence>
<evidence type="ECO:0000259" key="6">
    <source>
        <dbReference type="PROSITE" id="PS50263"/>
    </source>
</evidence>
<accession>A0A3Q3FGX3</accession>
<dbReference type="InterPro" id="IPR003010">
    <property type="entry name" value="C-N_Hydrolase"/>
</dbReference>
<evidence type="ECO:0000256" key="2">
    <source>
        <dbReference type="ARBA" id="ARBA00017309"/>
    </source>
</evidence>
<dbReference type="InterPro" id="IPR036526">
    <property type="entry name" value="C-N_Hydrolase_sf"/>
</dbReference>
<evidence type="ECO:0000313" key="8">
    <source>
        <dbReference type="Proteomes" id="UP000261660"/>
    </source>
</evidence>
<dbReference type="GeneTree" id="ENSGT00390000010152"/>
<protein>
    <recommendedName>
        <fullName evidence="2">Glutamine-dependent NAD(+) synthetase</fullName>
    </recommendedName>
    <alternativeName>
        <fullName evidence="4">NAD(+) synthase [glutamine-hydrolyzing]</fullName>
    </alternativeName>
    <alternativeName>
        <fullName evidence="5">NAD(+) synthetase</fullName>
    </alternativeName>
</protein>
<dbReference type="Ensembl" id="ENSLBET00000019660.1">
    <property type="protein sequence ID" value="ENSLBEP00000018632.1"/>
    <property type="gene ID" value="ENSLBEG00000014358.1"/>
</dbReference>
<dbReference type="Proteomes" id="UP000261660">
    <property type="component" value="Unplaced"/>
</dbReference>
<dbReference type="SUPFAM" id="SSF56317">
    <property type="entry name" value="Carbon-nitrogen hydrolase"/>
    <property type="match status" value="1"/>
</dbReference>
<dbReference type="STRING" id="56723.ENSLBEP00000018632"/>
<dbReference type="Gene3D" id="3.60.110.10">
    <property type="entry name" value="Carbon-nitrogen hydrolase"/>
    <property type="match status" value="1"/>
</dbReference>
<reference evidence="7" key="1">
    <citation type="submission" date="2025-08" db="UniProtKB">
        <authorList>
            <consortium name="Ensembl"/>
        </authorList>
    </citation>
    <scope>IDENTIFICATION</scope>
</reference>
<dbReference type="GO" id="GO:0009435">
    <property type="term" value="P:NAD+ biosynthetic process"/>
    <property type="evidence" value="ECO:0007669"/>
    <property type="project" value="InterPro"/>
</dbReference>
<dbReference type="InterPro" id="IPR003694">
    <property type="entry name" value="NAD_synthase"/>
</dbReference>
<name>A0A3Q3FGX3_9LABR</name>
<comment type="subunit">
    <text evidence="1">Homohexamer.</text>
</comment>
<dbReference type="GO" id="GO:0003952">
    <property type="term" value="F:NAD+ synthase (glutamine-hydrolyzing) activity"/>
    <property type="evidence" value="ECO:0007669"/>
    <property type="project" value="InterPro"/>
</dbReference>
<dbReference type="Pfam" id="PF00795">
    <property type="entry name" value="CN_hydrolase"/>
    <property type="match status" value="1"/>
</dbReference>
<proteinExistence type="predicted"/>
<evidence type="ECO:0000256" key="4">
    <source>
        <dbReference type="ARBA" id="ARBA00030681"/>
    </source>
</evidence>
<reference evidence="7" key="2">
    <citation type="submission" date="2025-09" db="UniProtKB">
        <authorList>
            <consortium name="Ensembl"/>
        </authorList>
    </citation>
    <scope>IDENTIFICATION</scope>
</reference>
<dbReference type="PROSITE" id="PS50263">
    <property type="entry name" value="CN_HYDROLASE"/>
    <property type="match status" value="1"/>
</dbReference>
<evidence type="ECO:0000256" key="1">
    <source>
        <dbReference type="ARBA" id="ARBA00011643"/>
    </source>
</evidence>
<evidence type="ECO:0000313" key="7">
    <source>
        <dbReference type="Ensembl" id="ENSLBEP00000018632.1"/>
    </source>
</evidence>